<dbReference type="KEGG" id="nti:DNFV4_01395"/>
<keyword evidence="2" id="KW-1185">Reference proteome</keyword>
<dbReference type="Proteomes" id="UP001179121">
    <property type="component" value="Chromosome"/>
</dbReference>
<protein>
    <submittedName>
        <fullName evidence="1">Uncharacterized protein</fullName>
    </submittedName>
</protein>
<gene>
    <name evidence="1" type="ORF">DNFV4_01395</name>
</gene>
<organism evidence="1 2">
    <name type="scientific">Nitrospira tepida</name>
    <dbReference type="NCBI Taxonomy" id="2973512"/>
    <lineage>
        <taxon>Bacteria</taxon>
        <taxon>Pseudomonadati</taxon>
        <taxon>Nitrospirota</taxon>
        <taxon>Nitrospiria</taxon>
        <taxon>Nitrospirales</taxon>
        <taxon>Nitrospiraceae</taxon>
        <taxon>Nitrospira</taxon>
    </lineage>
</organism>
<accession>A0AA86MXQ7</accession>
<dbReference type="EMBL" id="OX365700">
    <property type="protein sequence ID" value="CAI4030963.1"/>
    <property type="molecule type" value="Genomic_DNA"/>
</dbReference>
<name>A0AA86MXQ7_9BACT</name>
<sequence>MDNARYEHVKRTWNVTEHCEEVHLVQAPTILVFQSVALGSNWQVVFPPLEMVVQGFFVPGKFATVQPGRIGTSHLCCFSPLAMPKLQNRSVVACESSGMPWAQVESGTALRKNRAVHPPPITTATKNMTGRQFTMGAS</sequence>
<evidence type="ECO:0000313" key="1">
    <source>
        <dbReference type="EMBL" id="CAI4030963.1"/>
    </source>
</evidence>
<proteinExistence type="predicted"/>
<reference evidence="1" key="1">
    <citation type="submission" date="2022-10" db="EMBL/GenBank/DDBJ databases">
        <authorList>
            <person name="Koch H."/>
        </authorList>
    </citation>
    <scope>NUCLEOTIDE SEQUENCE</scope>
    <source>
        <strain evidence="1">DNF</strain>
    </source>
</reference>
<evidence type="ECO:0000313" key="2">
    <source>
        <dbReference type="Proteomes" id="UP001179121"/>
    </source>
</evidence>
<dbReference type="AlphaFoldDB" id="A0AA86MXQ7"/>